<gene>
    <name evidence="3" type="ORF">HINF_LOCUS28988</name>
    <name evidence="4" type="ORF">HINF_LOCUS52669</name>
</gene>
<dbReference type="Gene3D" id="1.10.555.10">
    <property type="entry name" value="Rho GTPase activation protein"/>
    <property type="match status" value="1"/>
</dbReference>
<evidence type="ECO:0000313" key="3">
    <source>
        <dbReference type="EMBL" id="CAL6023138.1"/>
    </source>
</evidence>
<dbReference type="Proteomes" id="UP001642409">
    <property type="component" value="Unassembled WGS sequence"/>
</dbReference>
<dbReference type="EMBL" id="CAXDID020000264">
    <property type="protein sequence ID" value="CAL6066758.1"/>
    <property type="molecule type" value="Genomic_DNA"/>
</dbReference>
<evidence type="ECO:0000256" key="1">
    <source>
        <dbReference type="SAM" id="Phobius"/>
    </source>
</evidence>
<keyword evidence="1" id="KW-1133">Transmembrane helix</keyword>
<feature type="transmembrane region" description="Helical" evidence="1">
    <location>
        <begin position="132"/>
        <end position="152"/>
    </location>
</feature>
<dbReference type="CDD" id="cd00159">
    <property type="entry name" value="RhoGAP"/>
    <property type="match status" value="1"/>
</dbReference>
<dbReference type="SMART" id="SM00324">
    <property type="entry name" value="RhoGAP"/>
    <property type="match status" value="1"/>
</dbReference>
<evidence type="ECO:0000259" key="2">
    <source>
        <dbReference type="PROSITE" id="PS50238"/>
    </source>
</evidence>
<dbReference type="EMBL" id="CAXDID020000092">
    <property type="protein sequence ID" value="CAL6023138.1"/>
    <property type="molecule type" value="Genomic_DNA"/>
</dbReference>
<keyword evidence="5" id="KW-1185">Reference proteome</keyword>
<dbReference type="Pfam" id="PF00620">
    <property type="entry name" value="RhoGAP"/>
    <property type="match status" value="1"/>
</dbReference>
<dbReference type="PANTHER" id="PTHR45808:SF2">
    <property type="entry name" value="RHO GTPASE-ACTIVATING PROTEIN 68F"/>
    <property type="match status" value="1"/>
</dbReference>
<dbReference type="SUPFAM" id="SSF48350">
    <property type="entry name" value="GTPase activation domain, GAP"/>
    <property type="match status" value="1"/>
</dbReference>
<feature type="transmembrane region" description="Helical" evidence="1">
    <location>
        <begin position="72"/>
        <end position="94"/>
    </location>
</feature>
<evidence type="ECO:0000313" key="4">
    <source>
        <dbReference type="EMBL" id="CAL6066758.1"/>
    </source>
</evidence>
<keyword evidence="1" id="KW-0812">Transmembrane</keyword>
<protein>
    <submittedName>
        <fullName evidence="4">RhoGAP_domain-containing protein</fullName>
    </submittedName>
</protein>
<dbReference type="InterPro" id="IPR008936">
    <property type="entry name" value="Rho_GTPase_activation_prot"/>
</dbReference>
<evidence type="ECO:0000313" key="5">
    <source>
        <dbReference type="Proteomes" id="UP001642409"/>
    </source>
</evidence>
<reference evidence="4 5" key="1">
    <citation type="submission" date="2024-07" db="EMBL/GenBank/DDBJ databases">
        <authorList>
            <person name="Akdeniz Z."/>
        </authorList>
    </citation>
    <scope>NUCLEOTIDE SEQUENCE [LARGE SCALE GENOMIC DNA]</scope>
</reference>
<proteinExistence type="predicted"/>
<dbReference type="PROSITE" id="PS50238">
    <property type="entry name" value="RHOGAP"/>
    <property type="match status" value="1"/>
</dbReference>
<organism evidence="4 5">
    <name type="scientific">Hexamita inflata</name>
    <dbReference type="NCBI Taxonomy" id="28002"/>
    <lineage>
        <taxon>Eukaryota</taxon>
        <taxon>Metamonada</taxon>
        <taxon>Diplomonadida</taxon>
        <taxon>Hexamitidae</taxon>
        <taxon>Hexamitinae</taxon>
        <taxon>Hexamita</taxon>
    </lineage>
</organism>
<accession>A0ABP1KRZ0</accession>
<keyword evidence="1" id="KW-0472">Membrane</keyword>
<name>A0ABP1KRZ0_9EUKA</name>
<feature type="transmembrane region" description="Helical" evidence="1">
    <location>
        <begin position="164"/>
        <end position="186"/>
    </location>
</feature>
<dbReference type="InterPro" id="IPR000198">
    <property type="entry name" value="RhoGAP_dom"/>
</dbReference>
<sequence length="494" mass="56510">MNVSYDESYYSYDEVSAVSSPQNFMRMSQNLQMSAQSRSELKLIPVNYQFFAQNCIRTIVPKRKNNNYGPKSAQIIIVLTFILQMVAFFLSLMGEFNYQRFWGTVIALGFGVSASVNQFSVPRFNLLVQKHFGMLNTLQGVIVVQVLLLQVFSYEFDAKKITVFIATVIMLASIVGITALIVTLVVQMQMNKKMHSTDYAKQQEELEQVEKIVQEDQMAKEEIKIVLQERKQHIETVEMDEKAKTNITNDDNTEDIQLTDLQNSKIEKYEAPKIHQIQKQTNGKQEIDRDAILKLAQSSQMSNDPLQPMSITLGNFNSSGINQCKNSNIPKFILKATTIILANADTEGIFRVSPQETELKDLKAELQRKNDITDIKSIKIHTLCSLLKYFYRQMKPALISNETMQQFRGADNKIDQLTWAIVEISEPNRSNLLYLLKFLNTIAQNPNNKMTVQNLSIVFIPNITDIFMQGDQGILENLITNIDELIDNSKHHTF</sequence>
<comment type="caution">
    <text evidence="4">The sequence shown here is derived from an EMBL/GenBank/DDBJ whole genome shotgun (WGS) entry which is preliminary data.</text>
</comment>
<feature type="transmembrane region" description="Helical" evidence="1">
    <location>
        <begin position="100"/>
        <end position="120"/>
    </location>
</feature>
<dbReference type="PANTHER" id="PTHR45808">
    <property type="entry name" value="RHO GTPASE-ACTIVATING PROTEIN 68F"/>
    <property type="match status" value="1"/>
</dbReference>
<feature type="domain" description="Rho-GAP" evidence="2">
    <location>
        <begin position="311"/>
        <end position="486"/>
    </location>
</feature>